<sequence length="114" mass="12826">MSAQRVIAVTVVMAQGQSFEVVPAPPHWGSGWGQMEVEGSRRLQFHRDQHIRSYEICSERDGNTSTLAHMYPVSPPSMPSHQLDKFNTASASEDVFDARQTAGKREPPHPKRQR</sequence>
<name>A0AAN6FRX3_9PEZI</name>
<reference evidence="2" key="1">
    <citation type="submission" date="2021-12" db="EMBL/GenBank/DDBJ databases">
        <title>Black yeast isolated from Biological Soil Crust.</title>
        <authorList>
            <person name="Kurbessoian T."/>
        </authorList>
    </citation>
    <scope>NUCLEOTIDE SEQUENCE</scope>
    <source>
        <strain evidence="2">CCFEE 5208</strain>
    </source>
</reference>
<evidence type="ECO:0000313" key="2">
    <source>
        <dbReference type="EMBL" id="KAK0322375.1"/>
    </source>
</evidence>
<evidence type="ECO:0000313" key="3">
    <source>
        <dbReference type="Proteomes" id="UP001168146"/>
    </source>
</evidence>
<evidence type="ECO:0000256" key="1">
    <source>
        <dbReference type="SAM" id="MobiDB-lite"/>
    </source>
</evidence>
<dbReference type="Proteomes" id="UP001168146">
    <property type="component" value="Unassembled WGS sequence"/>
</dbReference>
<protein>
    <submittedName>
        <fullName evidence="2">Uncharacterized protein</fullName>
    </submittedName>
</protein>
<accession>A0AAN6FRX3</accession>
<dbReference type="EMBL" id="JASUXU010000017">
    <property type="protein sequence ID" value="KAK0322375.1"/>
    <property type="molecule type" value="Genomic_DNA"/>
</dbReference>
<feature type="compositionally biased region" description="Basic and acidic residues" evidence="1">
    <location>
        <begin position="103"/>
        <end position="114"/>
    </location>
</feature>
<proteinExistence type="predicted"/>
<feature type="region of interest" description="Disordered" evidence="1">
    <location>
        <begin position="74"/>
        <end position="114"/>
    </location>
</feature>
<comment type="caution">
    <text evidence="2">The sequence shown here is derived from an EMBL/GenBank/DDBJ whole genome shotgun (WGS) entry which is preliminary data.</text>
</comment>
<organism evidence="2 3">
    <name type="scientific">Friedmanniomyces endolithicus</name>
    <dbReference type="NCBI Taxonomy" id="329885"/>
    <lineage>
        <taxon>Eukaryota</taxon>
        <taxon>Fungi</taxon>
        <taxon>Dikarya</taxon>
        <taxon>Ascomycota</taxon>
        <taxon>Pezizomycotina</taxon>
        <taxon>Dothideomycetes</taxon>
        <taxon>Dothideomycetidae</taxon>
        <taxon>Mycosphaerellales</taxon>
        <taxon>Teratosphaeriaceae</taxon>
        <taxon>Friedmanniomyces</taxon>
    </lineage>
</organism>
<gene>
    <name evidence="2" type="ORF">LTR82_006828</name>
</gene>
<dbReference type="AlphaFoldDB" id="A0AAN6FRX3"/>